<evidence type="ECO:0000313" key="6">
    <source>
        <dbReference type="EMBL" id="ANX05020.1"/>
    </source>
</evidence>
<dbReference type="UniPathway" id="UPA00637"/>
<keyword evidence="4" id="KW-0574">Periplasm</keyword>
<dbReference type="PANTHER" id="PTHR30504:SF2">
    <property type="entry name" value="GLUCANS BIOSYNTHESIS PROTEIN G"/>
    <property type="match status" value="1"/>
</dbReference>
<dbReference type="SUPFAM" id="SSF74650">
    <property type="entry name" value="Galactose mutarotase-like"/>
    <property type="match status" value="1"/>
</dbReference>
<dbReference type="KEGG" id="gbi:PG2T_13110"/>
<dbReference type="PIRSF" id="PIRSF006281">
    <property type="entry name" value="MdoG"/>
    <property type="match status" value="1"/>
</dbReference>
<sequence length="478" mass="52499">MGLGCWLLLAAAQGAEFDWSQVVQKARERAAAPYQPMPARLPDWLLQLDYRAWQDIRFDPNAALWAGEDLPFSVRFHHPGSIYRQPVAISQIESGQAKPLAFAPGQFFYGPGVDRQRVPGDLGYAGFTVYARNKDSWQPVLEFLGGSFMRGGAPLLPGGVRSRALAIDTGLPSGEEFPVFTDFWLVRPAAGAKRLTVYALLDSPRVSGAYRIELTAGAQLVTQMDSELFFRDAVGRLGLGPLSSMFWYGENGPLVDDYRPEVHSSDGLLVHAGKERLWRPLANPQRLGQQSLPVPPAAVYGLLQRDRDFEHYQDLDAAFEAQPGVVLEPQKGFGAGRLELLELPVRDGLNQNVLAYFVPQAKVRAGDHLSLRYRLRWGDREPGEEAGRVLATRIARQDGVSTHQIDFASLGAGSVPPKPQISVQGGKGGEPVVQALGDGWRLTLPVEHDDGAPLTIRAGLLSDTGRRSETWLHHFGED</sequence>
<feature type="domain" description="Glucan biosynthesis periplasmic MdoG C-terminal" evidence="5">
    <location>
        <begin position="17"/>
        <end position="474"/>
    </location>
</feature>
<proteinExistence type="inferred from homology"/>
<dbReference type="RefSeq" id="WP_068806380.1">
    <property type="nucleotide sequence ID" value="NZ_CP014671.1"/>
</dbReference>
<dbReference type="GO" id="GO:0030246">
    <property type="term" value="F:carbohydrate binding"/>
    <property type="evidence" value="ECO:0007669"/>
    <property type="project" value="InterPro"/>
</dbReference>
<dbReference type="InParanoid" id="A0A1B1YVV7"/>
<evidence type="ECO:0000256" key="2">
    <source>
        <dbReference type="ARBA" id="ARBA00005001"/>
    </source>
</evidence>
<dbReference type="InterPro" id="IPR007444">
    <property type="entry name" value="Glucan_biosyn_MdoG_C"/>
</dbReference>
<dbReference type="AlphaFoldDB" id="A0A1B1YVV7"/>
<dbReference type="GO" id="GO:0030288">
    <property type="term" value="C:outer membrane-bounded periplasmic space"/>
    <property type="evidence" value="ECO:0007669"/>
    <property type="project" value="TreeGrafter"/>
</dbReference>
<dbReference type="Pfam" id="PF04349">
    <property type="entry name" value="MdoG"/>
    <property type="match status" value="1"/>
</dbReference>
<comment type="pathway">
    <text evidence="2">Glycan metabolism; osmoregulated periplasmic glucan (OPG) biosynthesis.</text>
</comment>
<keyword evidence="7" id="KW-1185">Reference proteome</keyword>
<reference evidence="7" key="1">
    <citation type="submission" date="2016-03" db="EMBL/GenBank/DDBJ databases">
        <title>Complete genome sequence of Solimmundus cernigliae, representing a novel lineage of polycyclic aromatic hydrocarbon degraders within the Gammaproteobacteria.</title>
        <authorList>
            <person name="Singleton D.R."/>
            <person name="Dickey A.N."/>
            <person name="Scholl E.H."/>
            <person name="Wright F.A."/>
            <person name="Aitken M.D."/>
        </authorList>
    </citation>
    <scope>NUCLEOTIDE SEQUENCE [LARGE SCALE GENOMIC DNA]</scope>
    <source>
        <strain evidence="7">TR3.2</strain>
    </source>
</reference>
<dbReference type="Proteomes" id="UP000092952">
    <property type="component" value="Chromosome"/>
</dbReference>
<dbReference type="GO" id="GO:0003824">
    <property type="term" value="F:catalytic activity"/>
    <property type="evidence" value="ECO:0007669"/>
    <property type="project" value="InterPro"/>
</dbReference>
<comment type="subcellular location">
    <subcellularLocation>
        <location evidence="1">Periplasm</location>
    </subcellularLocation>
</comment>
<dbReference type="InterPro" id="IPR013783">
    <property type="entry name" value="Ig-like_fold"/>
</dbReference>
<dbReference type="InterPro" id="IPR011013">
    <property type="entry name" value="Gal_mutarotase_sf_dom"/>
</dbReference>
<dbReference type="InterPro" id="IPR014756">
    <property type="entry name" value="Ig_E-set"/>
</dbReference>
<gene>
    <name evidence="6" type="ORF">PG2T_13110</name>
</gene>
<dbReference type="InterPro" id="IPR014438">
    <property type="entry name" value="Glucan_biosyn_MdoG/MdoD"/>
</dbReference>
<evidence type="ECO:0000256" key="1">
    <source>
        <dbReference type="ARBA" id="ARBA00004418"/>
    </source>
</evidence>
<organism evidence="6 7">
    <name type="scientific">Immundisolibacter cernigliae</name>
    <dbReference type="NCBI Taxonomy" id="1810504"/>
    <lineage>
        <taxon>Bacteria</taxon>
        <taxon>Pseudomonadati</taxon>
        <taxon>Pseudomonadota</taxon>
        <taxon>Gammaproteobacteria</taxon>
        <taxon>Immundisolibacterales</taxon>
        <taxon>Immundisolibacteraceae</taxon>
        <taxon>Immundisolibacter</taxon>
    </lineage>
</organism>
<dbReference type="SUPFAM" id="SSF81296">
    <property type="entry name" value="E set domains"/>
    <property type="match status" value="1"/>
</dbReference>
<dbReference type="PANTHER" id="PTHR30504">
    <property type="entry name" value="GLUCANS BIOSYNTHESIS PROTEIN"/>
    <property type="match status" value="1"/>
</dbReference>
<name>A0A1B1YVV7_9GAMM</name>
<accession>A0A1B1YVV7</accession>
<comment type="similarity">
    <text evidence="3">Belongs to the OpgD/OpgG family.</text>
</comment>
<evidence type="ECO:0000313" key="7">
    <source>
        <dbReference type="Proteomes" id="UP000092952"/>
    </source>
</evidence>
<protein>
    <recommendedName>
        <fullName evidence="5">Glucan biosynthesis periplasmic MdoG C-terminal domain-containing protein</fullName>
    </recommendedName>
</protein>
<evidence type="ECO:0000256" key="4">
    <source>
        <dbReference type="ARBA" id="ARBA00022764"/>
    </source>
</evidence>
<dbReference type="InterPro" id="IPR014718">
    <property type="entry name" value="GH-type_carb-bd"/>
</dbReference>
<dbReference type="GO" id="GO:0051274">
    <property type="term" value="P:beta-glucan biosynthetic process"/>
    <property type="evidence" value="ECO:0007669"/>
    <property type="project" value="TreeGrafter"/>
</dbReference>
<dbReference type="EMBL" id="CP014671">
    <property type="protein sequence ID" value="ANX05020.1"/>
    <property type="molecule type" value="Genomic_DNA"/>
</dbReference>
<dbReference type="STRING" id="1810504.PG2T_13110"/>
<evidence type="ECO:0000259" key="5">
    <source>
        <dbReference type="Pfam" id="PF04349"/>
    </source>
</evidence>
<dbReference type="Gene3D" id="2.60.40.10">
    <property type="entry name" value="Immunoglobulins"/>
    <property type="match status" value="1"/>
</dbReference>
<dbReference type="Gene3D" id="2.70.98.10">
    <property type="match status" value="1"/>
</dbReference>
<evidence type="ECO:0000256" key="3">
    <source>
        <dbReference type="ARBA" id="ARBA00009284"/>
    </source>
</evidence>